<comment type="similarity">
    <text evidence="6">Belongs to the binding-protein-dependent transport system permease family.</text>
</comment>
<feature type="transmembrane region" description="Helical" evidence="6">
    <location>
        <begin position="290"/>
        <end position="308"/>
    </location>
</feature>
<dbReference type="Pfam" id="PF00528">
    <property type="entry name" value="BPD_transp_1"/>
    <property type="match status" value="1"/>
</dbReference>
<dbReference type="InterPro" id="IPR000515">
    <property type="entry name" value="MetI-like"/>
</dbReference>
<proteinExistence type="inferred from homology"/>
<comment type="caution">
    <text evidence="8">The sequence shown here is derived from an EMBL/GenBank/DDBJ whole genome shotgun (WGS) entry which is preliminary data.</text>
</comment>
<evidence type="ECO:0000313" key="9">
    <source>
        <dbReference type="Proteomes" id="UP000005954"/>
    </source>
</evidence>
<dbReference type="AlphaFoldDB" id="A3SKJ7"/>
<reference evidence="8 9" key="1">
    <citation type="submission" date="2005-12" db="EMBL/GenBank/DDBJ databases">
        <authorList>
            <person name="Moran M.A."/>
            <person name="Ferriera S."/>
            <person name="Johnson J."/>
            <person name="Kravitz S."/>
            <person name="Halpern A."/>
            <person name="Remington K."/>
            <person name="Beeson K."/>
            <person name="Tran B."/>
            <person name="Rogers Y.-H."/>
            <person name="Friedman R."/>
            <person name="Venter J.C."/>
        </authorList>
    </citation>
    <scope>NUCLEOTIDE SEQUENCE [LARGE SCALE GENOMIC DNA]</scope>
    <source>
        <strain evidence="9">ATCC BAA-591 / DSM 15170 / ISM</strain>
    </source>
</reference>
<evidence type="ECO:0000256" key="4">
    <source>
        <dbReference type="ARBA" id="ARBA00022989"/>
    </source>
</evidence>
<comment type="subcellular location">
    <subcellularLocation>
        <location evidence="1 6">Cell membrane</location>
        <topology evidence="1 6">Multi-pass membrane protein</topology>
    </subcellularLocation>
</comment>
<evidence type="ECO:0000256" key="5">
    <source>
        <dbReference type="ARBA" id="ARBA00023136"/>
    </source>
</evidence>
<dbReference type="HOGENOM" id="CLU_608164_0_0_5"/>
<keyword evidence="9" id="KW-1185">Reference proteome</keyword>
<organism evidence="8 9">
    <name type="scientific">Roseovarius nubinhibens (strain ATCC BAA-591 / DSM 15170 / ISM)</name>
    <dbReference type="NCBI Taxonomy" id="89187"/>
    <lineage>
        <taxon>Bacteria</taxon>
        <taxon>Pseudomonadati</taxon>
        <taxon>Pseudomonadota</taxon>
        <taxon>Alphaproteobacteria</taxon>
        <taxon>Rhodobacterales</taxon>
        <taxon>Roseobacteraceae</taxon>
        <taxon>Roseovarius</taxon>
    </lineage>
</organism>
<dbReference type="STRING" id="89187.ISM_06275"/>
<feature type="transmembrane region" description="Helical" evidence="6">
    <location>
        <begin position="241"/>
        <end position="269"/>
    </location>
</feature>
<keyword evidence="2 6" id="KW-0813">Transport</keyword>
<name>A3SKJ7_ROSNI</name>
<dbReference type="EMBL" id="AALY01000001">
    <property type="protein sequence ID" value="EAP77878.1"/>
    <property type="molecule type" value="Genomic_DNA"/>
</dbReference>
<dbReference type="Proteomes" id="UP000005954">
    <property type="component" value="Unassembled WGS sequence"/>
</dbReference>
<protein>
    <submittedName>
        <fullName evidence="8">Phosphonate ABC transporter, permease protein</fullName>
    </submittedName>
</protein>
<dbReference type="InterPro" id="IPR005769">
    <property type="entry name" value="PhnE/PtxC"/>
</dbReference>
<sequence>MSVATLGIMKTEADRRFQKKRRWGFALPAVIVVYLAYIFVSFDMAGVLGRASAENARTLVADSYSYKTHVSRDNRNGAVEIAIEGERKGTYPEGMSPEWVTLGETSVIDLGAGHVVSFGQEIVSYDIPGYGTITARPGRQGAQAEFPPGDLPEWINASKNRVTITTEAGRLTITRNRTEVLRYFTGWELFFFTLDSPFHGKGFAELVGLAFSGDQVVPGQSNISAMWDGFINNAMWRHGEVYWAIFETILMAFLGTFGAAIVALPLGFMAARNFTPLKSVRFAMRRVFDFLRGVDALIWTIVLARAFGPGPLTGALAILLTDTGSFGKMFSEALENVDSKQIEGVQSTGAKPLQRYRFGVIPQITPVLLSQVLYYLESNTRSATIIGAITGGGIGLLLTQAMITQKDWEEVSYYIVLIIMMVMAMDWLSGMLRRRLIKGDDAPAKKAKTPAPKAGPLPV</sequence>
<feature type="transmembrane region" description="Helical" evidence="6">
    <location>
        <begin position="25"/>
        <end position="48"/>
    </location>
</feature>
<evidence type="ECO:0000259" key="7">
    <source>
        <dbReference type="PROSITE" id="PS50928"/>
    </source>
</evidence>
<dbReference type="PANTHER" id="PTHR30043:SF9">
    <property type="entry name" value="PHOSPHONATES TRANSPORT SYSTEM PERMEASE PROTEIN"/>
    <property type="match status" value="1"/>
</dbReference>
<evidence type="ECO:0000256" key="3">
    <source>
        <dbReference type="ARBA" id="ARBA00022692"/>
    </source>
</evidence>
<dbReference type="GO" id="GO:0005886">
    <property type="term" value="C:plasma membrane"/>
    <property type="evidence" value="ECO:0007669"/>
    <property type="project" value="UniProtKB-SubCell"/>
</dbReference>
<dbReference type="Gene3D" id="1.10.3720.10">
    <property type="entry name" value="MetI-like"/>
    <property type="match status" value="1"/>
</dbReference>
<dbReference type="SUPFAM" id="SSF161098">
    <property type="entry name" value="MetI-like"/>
    <property type="match status" value="1"/>
</dbReference>
<evidence type="ECO:0000256" key="6">
    <source>
        <dbReference type="RuleBase" id="RU363032"/>
    </source>
</evidence>
<dbReference type="CDD" id="cd06261">
    <property type="entry name" value="TM_PBP2"/>
    <property type="match status" value="1"/>
</dbReference>
<evidence type="ECO:0000256" key="2">
    <source>
        <dbReference type="ARBA" id="ARBA00022448"/>
    </source>
</evidence>
<feature type="domain" description="ABC transmembrane type-1" evidence="7">
    <location>
        <begin position="245"/>
        <end position="429"/>
    </location>
</feature>
<accession>A3SKJ7</accession>
<dbReference type="NCBIfam" id="TIGR01097">
    <property type="entry name" value="PhnE"/>
    <property type="match status" value="1"/>
</dbReference>
<keyword evidence="3 6" id="KW-0812">Transmembrane</keyword>
<dbReference type="InterPro" id="IPR035906">
    <property type="entry name" value="MetI-like_sf"/>
</dbReference>
<keyword evidence="5 6" id="KW-0472">Membrane</keyword>
<keyword evidence="4 6" id="KW-1133">Transmembrane helix</keyword>
<dbReference type="RefSeq" id="WP_009813279.1">
    <property type="nucleotide sequence ID" value="NZ_CH724156.1"/>
</dbReference>
<evidence type="ECO:0000256" key="1">
    <source>
        <dbReference type="ARBA" id="ARBA00004651"/>
    </source>
</evidence>
<dbReference type="eggNOG" id="COG3639">
    <property type="taxonomic scope" value="Bacteria"/>
</dbReference>
<evidence type="ECO:0000313" key="8">
    <source>
        <dbReference type="EMBL" id="EAP77878.1"/>
    </source>
</evidence>
<dbReference type="PROSITE" id="PS50928">
    <property type="entry name" value="ABC_TM1"/>
    <property type="match status" value="1"/>
</dbReference>
<dbReference type="OrthoDB" id="7820570at2"/>
<dbReference type="PANTHER" id="PTHR30043">
    <property type="entry name" value="PHOSPHONATES TRANSPORT SYSTEM PERMEASE PROTEIN"/>
    <property type="match status" value="1"/>
</dbReference>
<feature type="transmembrane region" description="Helical" evidence="6">
    <location>
        <begin position="383"/>
        <end position="405"/>
    </location>
</feature>
<feature type="transmembrane region" description="Helical" evidence="6">
    <location>
        <begin position="411"/>
        <end position="428"/>
    </location>
</feature>
<gene>
    <name evidence="8" type="ORF">ISM_06275</name>
</gene>
<dbReference type="GO" id="GO:0015416">
    <property type="term" value="F:ABC-type phosphonate transporter activity"/>
    <property type="evidence" value="ECO:0007669"/>
    <property type="project" value="InterPro"/>
</dbReference>